<keyword evidence="3 4" id="KW-0862">Zinc</keyword>
<proteinExistence type="inferred from homology"/>
<comment type="cofactor">
    <cofactor evidence="4">
        <name>Zn(2+)</name>
        <dbReference type="ChEBI" id="CHEBI:29105"/>
    </cofactor>
    <text evidence="4">Binds 3 Zn(2+) ions per subunit.</text>
</comment>
<feature type="binding site" evidence="4">
    <location>
        <position position="41"/>
    </location>
    <ligand>
        <name>Zn(2+)</name>
        <dbReference type="ChEBI" id="CHEBI:29105"/>
        <label>2</label>
    </ligand>
</feature>
<dbReference type="GO" id="GO:0008270">
    <property type="term" value="F:zinc ion binding"/>
    <property type="evidence" value="ECO:0007669"/>
    <property type="project" value="UniProtKB-UniRule"/>
</dbReference>
<feature type="binding site" evidence="4">
    <location>
        <position position="132"/>
    </location>
    <ligand>
        <name>Zn(2+)</name>
        <dbReference type="ChEBI" id="CHEBI:29105"/>
        <label>3</label>
    </ligand>
</feature>
<reference evidence="6 7" key="1">
    <citation type="submission" date="2016-03" db="EMBL/GenBank/DDBJ databases">
        <title>Photobacterium proteolyticum sp. nov. a protease producing bacterium isolated from ocean sediments of Laizhou Bay.</title>
        <authorList>
            <person name="Li Y."/>
        </authorList>
    </citation>
    <scope>NUCLEOTIDE SEQUENCE [LARGE SCALE GENOMIC DNA]</scope>
    <source>
        <strain evidence="6 7">R-40508</strain>
    </source>
</reference>
<dbReference type="GO" id="GO:0016791">
    <property type="term" value="F:phosphatase activity"/>
    <property type="evidence" value="ECO:0007669"/>
    <property type="project" value="UniProtKB-UniRule"/>
</dbReference>
<name>A0A178K2H6_9GAMM</name>
<dbReference type="Gene3D" id="3.20.20.140">
    <property type="entry name" value="Metal-dependent hydrolases"/>
    <property type="match status" value="1"/>
</dbReference>
<dbReference type="GO" id="GO:0071978">
    <property type="term" value="P:bacterial-type flagellum-dependent swarming motility"/>
    <property type="evidence" value="ECO:0007669"/>
    <property type="project" value="TreeGrafter"/>
</dbReference>
<dbReference type="InterPro" id="IPR023710">
    <property type="entry name" value="Phosphatase_YcdX_put"/>
</dbReference>
<dbReference type="GO" id="GO:0005829">
    <property type="term" value="C:cytosol"/>
    <property type="evidence" value="ECO:0007669"/>
    <property type="project" value="TreeGrafter"/>
</dbReference>
<dbReference type="Proteomes" id="UP000078503">
    <property type="component" value="Unassembled WGS sequence"/>
</dbReference>
<feature type="binding site" evidence="4">
    <location>
        <position position="8"/>
    </location>
    <ligand>
        <name>Zn(2+)</name>
        <dbReference type="ChEBI" id="CHEBI:29105"/>
        <label>1</label>
    </ligand>
</feature>
<dbReference type="AlphaFoldDB" id="A0A178K2H6"/>
<dbReference type="EMBL" id="LVHF01000033">
    <property type="protein sequence ID" value="OAN10943.1"/>
    <property type="molecule type" value="Genomic_DNA"/>
</dbReference>
<dbReference type="STRING" id="858640.A3K86_18340"/>
<protein>
    <submittedName>
        <fullName evidence="6">Phosphatase</fullName>
    </submittedName>
</protein>
<comment type="similarity">
    <text evidence="4">Belongs to the PHP family.</text>
</comment>
<feature type="binding site" evidence="4">
    <location>
        <position position="102"/>
    </location>
    <ligand>
        <name>Zn(2+)</name>
        <dbReference type="ChEBI" id="CHEBI:29105"/>
        <label>3</label>
    </ligand>
</feature>
<dbReference type="RefSeq" id="WP_068334749.1">
    <property type="nucleotide sequence ID" value="NZ_LVHF01000033.1"/>
</dbReference>
<dbReference type="PANTHER" id="PTHR36928:SF1">
    <property type="entry name" value="PHOSPHATASE YCDX-RELATED"/>
    <property type="match status" value="1"/>
</dbReference>
<comment type="caution">
    <text evidence="6">The sequence shown here is derived from an EMBL/GenBank/DDBJ whole genome shotgun (WGS) entry which is preliminary data.</text>
</comment>
<feature type="binding site" evidence="4">
    <location>
        <position position="195"/>
    </location>
    <ligand>
        <name>Zn(2+)</name>
        <dbReference type="ChEBI" id="CHEBI:29105"/>
        <label>2</label>
    </ligand>
</feature>
<feature type="binding site" evidence="4">
    <location>
        <position position="193"/>
    </location>
    <ligand>
        <name>Zn(2+)</name>
        <dbReference type="ChEBI" id="CHEBI:29105"/>
        <label>1</label>
    </ligand>
</feature>
<keyword evidence="7" id="KW-1185">Reference proteome</keyword>
<dbReference type="InterPro" id="IPR003141">
    <property type="entry name" value="Pol/His_phosphatase_N"/>
</dbReference>
<dbReference type="InterPro" id="IPR016195">
    <property type="entry name" value="Pol/histidinol_Pase-like"/>
</dbReference>
<feature type="binding site" evidence="4">
    <location>
        <position position="74"/>
    </location>
    <ligand>
        <name>Zn(2+)</name>
        <dbReference type="ChEBI" id="CHEBI:29105"/>
        <label>1</label>
    </ligand>
</feature>
<keyword evidence="1 4" id="KW-0479">Metal-binding</keyword>
<dbReference type="NCBIfam" id="NF006702">
    <property type="entry name" value="PRK09248.1"/>
    <property type="match status" value="1"/>
</dbReference>
<gene>
    <name evidence="6" type="ORF">A3K86_18340</name>
</gene>
<dbReference type="OrthoDB" id="9808747at2"/>
<feature type="domain" description="Polymerase/histidinol phosphatase N-terminal" evidence="5">
    <location>
        <begin position="5"/>
        <end position="79"/>
    </location>
</feature>
<sequence length="249" mass="27178">MEISVDTHTHTISSGHAYSTVLENAAAAAQRGLSIMCVTDHAPTMPGAPHFWHFANQRVLPRFLHGVGVIRGVETNILNTAGEIDMDDRILSMLDWAIASFHEPIFRPADAKQHTQALLNVIQSGKVDAIGHPGNPNFDFDFEAVIKAAARHNVVLEINNSSLSGSRAGSEQRCEDIAACIKEFGGRITTGSDAHFAYDVGNFTFVKQLLAKVDFPCEQVVTYTPSSFLSFLAERGRAPIEEFSVFHNA</sequence>
<evidence type="ECO:0000259" key="5">
    <source>
        <dbReference type="SMART" id="SM00481"/>
    </source>
</evidence>
<feature type="binding site" evidence="4">
    <location>
        <position position="74"/>
    </location>
    <ligand>
        <name>Zn(2+)</name>
        <dbReference type="ChEBI" id="CHEBI:29105"/>
        <label>3</label>
    </ligand>
</feature>
<dbReference type="SMART" id="SM00481">
    <property type="entry name" value="POLIIIAc"/>
    <property type="match status" value="1"/>
</dbReference>
<dbReference type="SUPFAM" id="SSF89550">
    <property type="entry name" value="PHP domain-like"/>
    <property type="match status" value="1"/>
</dbReference>
<dbReference type="InterPro" id="IPR004013">
    <property type="entry name" value="PHP_dom"/>
</dbReference>
<feature type="binding site" evidence="4">
    <location>
        <position position="16"/>
    </location>
    <ligand>
        <name>Zn(2+)</name>
        <dbReference type="ChEBI" id="CHEBI:29105"/>
        <label>2</label>
    </ligand>
</feature>
<evidence type="ECO:0000313" key="7">
    <source>
        <dbReference type="Proteomes" id="UP000078503"/>
    </source>
</evidence>
<evidence type="ECO:0000256" key="3">
    <source>
        <dbReference type="ARBA" id="ARBA00022833"/>
    </source>
</evidence>
<organism evidence="6 7">
    <name type="scientific">Photobacterium jeanii</name>
    <dbReference type="NCBI Taxonomy" id="858640"/>
    <lineage>
        <taxon>Bacteria</taxon>
        <taxon>Pseudomonadati</taxon>
        <taxon>Pseudomonadota</taxon>
        <taxon>Gammaproteobacteria</taxon>
        <taxon>Vibrionales</taxon>
        <taxon>Vibrionaceae</taxon>
        <taxon>Photobacterium</taxon>
    </lineage>
</organism>
<dbReference type="CDD" id="cd07437">
    <property type="entry name" value="PHP_HisPPase_Ycdx_like"/>
    <property type="match status" value="1"/>
</dbReference>
<dbReference type="Pfam" id="PF02811">
    <property type="entry name" value="PHP"/>
    <property type="match status" value="1"/>
</dbReference>
<evidence type="ECO:0000256" key="4">
    <source>
        <dbReference type="HAMAP-Rule" id="MF_01561"/>
    </source>
</evidence>
<evidence type="ECO:0000256" key="1">
    <source>
        <dbReference type="ARBA" id="ARBA00022723"/>
    </source>
</evidence>
<feature type="binding site" evidence="4">
    <location>
        <position position="10"/>
    </location>
    <ligand>
        <name>Zn(2+)</name>
        <dbReference type="ChEBI" id="CHEBI:29105"/>
        <label>1</label>
    </ligand>
</feature>
<dbReference type="HAMAP" id="MF_01561">
    <property type="entry name" value="YcdX_phosphat"/>
    <property type="match status" value="1"/>
</dbReference>
<keyword evidence="2 4" id="KW-0378">Hydrolase</keyword>
<accession>A0A178K2H6</accession>
<evidence type="ECO:0000313" key="6">
    <source>
        <dbReference type="EMBL" id="OAN10943.1"/>
    </source>
</evidence>
<evidence type="ECO:0000256" key="2">
    <source>
        <dbReference type="ARBA" id="ARBA00022801"/>
    </source>
</evidence>
<dbReference type="PANTHER" id="PTHR36928">
    <property type="entry name" value="PHOSPHATASE YCDX-RELATED"/>
    <property type="match status" value="1"/>
</dbReference>
<dbReference type="InterPro" id="IPR050243">
    <property type="entry name" value="PHP_phosphatase"/>
</dbReference>